<name>A0A0N4YUJ0_NIPBR</name>
<dbReference type="Proteomes" id="UP000271162">
    <property type="component" value="Unassembled WGS sequence"/>
</dbReference>
<proteinExistence type="predicted"/>
<dbReference type="EMBL" id="UYSL01025675">
    <property type="protein sequence ID" value="VDL84651.1"/>
    <property type="molecule type" value="Genomic_DNA"/>
</dbReference>
<dbReference type="AlphaFoldDB" id="A0A0N4YUJ0"/>
<evidence type="ECO:0000256" key="1">
    <source>
        <dbReference type="SAM" id="MobiDB-lite"/>
    </source>
</evidence>
<protein>
    <submittedName>
        <fullName evidence="4">Major facilitator superfamily transporter</fullName>
    </submittedName>
</protein>
<evidence type="ECO:0000313" key="3">
    <source>
        <dbReference type="Proteomes" id="UP000271162"/>
    </source>
</evidence>
<accession>A0A0N4YUJ0</accession>
<evidence type="ECO:0000313" key="4">
    <source>
        <dbReference type="WBParaSite" id="NBR_0002091201-mRNA-1"/>
    </source>
</evidence>
<reference evidence="4" key="1">
    <citation type="submission" date="2017-02" db="UniProtKB">
        <authorList>
            <consortium name="WormBaseParasite"/>
        </authorList>
    </citation>
    <scope>IDENTIFICATION</scope>
</reference>
<gene>
    <name evidence="2" type="ORF">NBR_LOCUS20913</name>
</gene>
<sequence>MSTNEQQPSASTPGGSGKSKKKKRDEDYVPSPPSDRVSVSREAGLWSFSQLWDMFYMQAIAPMIATEKAEEKANEVANS</sequence>
<feature type="region of interest" description="Disordered" evidence="1">
    <location>
        <begin position="1"/>
        <end position="40"/>
    </location>
</feature>
<feature type="compositionally biased region" description="Polar residues" evidence="1">
    <location>
        <begin position="1"/>
        <end position="13"/>
    </location>
</feature>
<dbReference type="WBParaSite" id="NBR_0002091201-mRNA-1">
    <property type="protein sequence ID" value="NBR_0002091201-mRNA-1"/>
    <property type="gene ID" value="NBR_0002091201"/>
</dbReference>
<evidence type="ECO:0000313" key="2">
    <source>
        <dbReference type="EMBL" id="VDL84651.1"/>
    </source>
</evidence>
<keyword evidence="3" id="KW-1185">Reference proteome</keyword>
<reference evidence="2 3" key="2">
    <citation type="submission" date="2018-11" db="EMBL/GenBank/DDBJ databases">
        <authorList>
            <consortium name="Pathogen Informatics"/>
        </authorList>
    </citation>
    <scope>NUCLEOTIDE SEQUENCE [LARGE SCALE GENOMIC DNA]</scope>
</reference>
<organism evidence="4">
    <name type="scientific">Nippostrongylus brasiliensis</name>
    <name type="common">Rat hookworm</name>
    <dbReference type="NCBI Taxonomy" id="27835"/>
    <lineage>
        <taxon>Eukaryota</taxon>
        <taxon>Metazoa</taxon>
        <taxon>Ecdysozoa</taxon>
        <taxon>Nematoda</taxon>
        <taxon>Chromadorea</taxon>
        <taxon>Rhabditida</taxon>
        <taxon>Rhabditina</taxon>
        <taxon>Rhabditomorpha</taxon>
        <taxon>Strongyloidea</taxon>
        <taxon>Heligmosomidae</taxon>
        <taxon>Nippostrongylus</taxon>
    </lineage>
</organism>